<feature type="domain" description="THUMP" evidence="16">
    <location>
        <begin position="42"/>
        <end position="143"/>
    </location>
</feature>
<evidence type="ECO:0000256" key="15">
    <source>
        <dbReference type="PROSITE-ProRule" id="PRU00529"/>
    </source>
</evidence>
<dbReference type="EMBL" id="CP007140">
    <property type="protein sequence ID" value="AJC72406.1"/>
    <property type="molecule type" value="Genomic_DNA"/>
</dbReference>
<dbReference type="InterPro" id="IPR004114">
    <property type="entry name" value="THUMP_dom"/>
</dbReference>
<dbReference type="NCBIfam" id="TIGR01177">
    <property type="entry name" value="TIGR01177 family methyltransferase"/>
    <property type="match status" value="1"/>
</dbReference>
<evidence type="ECO:0000256" key="9">
    <source>
        <dbReference type="ARBA" id="ARBA00022884"/>
    </source>
</evidence>
<evidence type="ECO:0000256" key="3">
    <source>
        <dbReference type="ARBA" id="ARBA00022490"/>
    </source>
</evidence>
<evidence type="ECO:0000256" key="5">
    <source>
        <dbReference type="ARBA" id="ARBA00022603"/>
    </source>
</evidence>
<dbReference type="GO" id="GO:0160102">
    <property type="term" value="F:tRNA (guanine(10)-N2)-methyltransferase activity"/>
    <property type="evidence" value="ECO:0007669"/>
    <property type="project" value="InterPro"/>
</dbReference>
<comment type="subunit">
    <text evidence="2">Monomer.</text>
</comment>
<proteinExistence type="inferred from homology"/>
<dbReference type="GO" id="GO:0030488">
    <property type="term" value="P:tRNA methylation"/>
    <property type="evidence" value="ECO:0007669"/>
    <property type="project" value="InterPro"/>
</dbReference>
<dbReference type="PANTHER" id="PTHR14911:SF21">
    <property type="entry name" value="N2-METHYLGUANOSINE TRNA METHYLTRANSFERASE"/>
    <property type="match status" value="1"/>
</dbReference>
<comment type="subcellular location">
    <subcellularLocation>
        <location evidence="1">Cytoplasm</location>
    </subcellularLocation>
</comment>
<dbReference type="PROSITE" id="PS00092">
    <property type="entry name" value="N6_MTASE"/>
    <property type="match status" value="1"/>
</dbReference>
<evidence type="ECO:0000256" key="11">
    <source>
        <dbReference type="ARBA" id="ARBA00054380"/>
    </source>
</evidence>
<dbReference type="SMART" id="SM00981">
    <property type="entry name" value="THUMP"/>
    <property type="match status" value="1"/>
</dbReference>
<dbReference type="Proteomes" id="UP000062043">
    <property type="component" value="Chromosome"/>
</dbReference>
<keyword evidence="3" id="KW-0963">Cytoplasm</keyword>
<keyword evidence="7" id="KW-0949">S-adenosyl-L-methionine</keyword>
<comment type="function">
    <text evidence="11">Catalyzes the adenosylmethionine-dependent methylation of the exocyclic amino group (N(2)) of guanosine at position 10 of various tRNAs. Acts via a two-step process that leads to the formation of either N(2)-monomethyl (m(2)G) or N(2)-dimethylguanosine (m(2)(2)G).</text>
</comment>
<dbReference type="STRING" id="1432656.X802_09795"/>
<dbReference type="FunFam" id="3.40.50.150:FF:000251">
    <property type="entry name" value="Putative RNA methylase"/>
    <property type="match status" value="1"/>
</dbReference>
<name>A0A0X1KMD3_9EURY</name>
<comment type="catalytic activity">
    <reaction evidence="10">
        <text>guanosine(10) in tRNA + 2 S-adenosyl-L-methionine = N(2)-dimethylguanosine(10) in tRNA + 2 S-adenosyl-L-homocysteine + 2 H(+)</text>
        <dbReference type="Rhea" id="RHEA:43124"/>
        <dbReference type="Rhea" id="RHEA-COMP:10355"/>
        <dbReference type="Rhea" id="RHEA-COMP:10358"/>
        <dbReference type="ChEBI" id="CHEBI:15378"/>
        <dbReference type="ChEBI" id="CHEBI:57856"/>
        <dbReference type="ChEBI" id="CHEBI:59789"/>
        <dbReference type="ChEBI" id="CHEBI:74269"/>
        <dbReference type="ChEBI" id="CHEBI:74513"/>
        <dbReference type="EC" id="2.1.1.213"/>
    </reaction>
</comment>
<dbReference type="CDD" id="cd11715">
    <property type="entry name" value="THUMP_AdoMetMT"/>
    <property type="match status" value="1"/>
</dbReference>
<dbReference type="SUPFAM" id="SSF143437">
    <property type="entry name" value="THUMP domain-like"/>
    <property type="match status" value="1"/>
</dbReference>
<dbReference type="GO" id="GO:0000049">
    <property type="term" value="F:tRNA binding"/>
    <property type="evidence" value="ECO:0007669"/>
    <property type="project" value="UniProtKB-KW"/>
</dbReference>
<dbReference type="PROSITE" id="PS51165">
    <property type="entry name" value="THUMP"/>
    <property type="match status" value="1"/>
</dbReference>
<dbReference type="Gene3D" id="3.40.50.150">
    <property type="entry name" value="Vaccinia Virus protein VP39"/>
    <property type="match status" value="1"/>
</dbReference>
<evidence type="ECO:0000313" key="18">
    <source>
        <dbReference type="Proteomes" id="UP000062043"/>
    </source>
</evidence>
<evidence type="ECO:0000256" key="6">
    <source>
        <dbReference type="ARBA" id="ARBA00022679"/>
    </source>
</evidence>
<sequence length="335" mass="38024">MLYVEILGNLPEMARDEVKAMLELAGGGIVGQDYLFLKVKADEKAFPYLDRLGLAHEYGELIVEADSIEELLQKAKEVEWSINGTFKVDTETMANCRHNVRDLPRKLGAVIHSQGFRVNLSKPDTLVRVYCGEKVYAGIRYRFFDPKDFERRKAHNRPFFRPISLHPRVSRALVNLTKATREILDPLMGAGGILIEAGLLGLKVYGVDIKPEMVEGAEVNLRHYGVKDYELRLGDATRLEELFSGKKFEAVATDPPYGTAATLAGRKRDELYRGVLRSIYNVLEDGGRLAIAFPTSFDGKSEAEKVGFRMLGRYYQRVHKSLERYFYVFEKCSKQ</sequence>
<keyword evidence="8" id="KW-0819">tRNA processing</keyword>
<dbReference type="GO" id="GO:0160101">
    <property type="term" value="F:tRNA (guanine(10)-N2)-dimethyltransferase activity"/>
    <property type="evidence" value="ECO:0007669"/>
    <property type="project" value="UniProtKB-EC"/>
</dbReference>
<dbReference type="GO" id="GO:0005737">
    <property type="term" value="C:cytoplasm"/>
    <property type="evidence" value="ECO:0007669"/>
    <property type="project" value="UniProtKB-SubCell"/>
</dbReference>
<evidence type="ECO:0000256" key="4">
    <source>
        <dbReference type="ARBA" id="ARBA00022555"/>
    </source>
</evidence>
<dbReference type="SUPFAM" id="SSF53335">
    <property type="entry name" value="S-adenosyl-L-methionine-dependent methyltransferases"/>
    <property type="match status" value="1"/>
</dbReference>
<dbReference type="Pfam" id="PF01170">
    <property type="entry name" value="UPF0020"/>
    <property type="match status" value="1"/>
</dbReference>
<dbReference type="InterPro" id="IPR029063">
    <property type="entry name" value="SAM-dependent_MTases_sf"/>
</dbReference>
<keyword evidence="6 17" id="KW-0808">Transferase</keyword>
<evidence type="ECO:0000259" key="16">
    <source>
        <dbReference type="PROSITE" id="PS51165"/>
    </source>
</evidence>
<reference evidence="17 18" key="1">
    <citation type="submission" date="2014-01" db="EMBL/GenBank/DDBJ databases">
        <title>Genome sequencing of Thermococcus guaymasensis.</title>
        <authorList>
            <person name="Zhang X."/>
            <person name="Alvare G."/>
            <person name="Fristensky B."/>
            <person name="Chen L."/>
            <person name="Suen T."/>
            <person name="Chen Q."/>
            <person name="Ma K."/>
        </authorList>
    </citation>
    <scope>NUCLEOTIDE SEQUENCE [LARGE SCALE GENOMIC DNA]</scope>
    <source>
        <strain evidence="17 18">DSM 11113</strain>
    </source>
</reference>
<dbReference type="RefSeq" id="WP_062373420.1">
    <property type="nucleotide sequence ID" value="NZ_CP007140.1"/>
</dbReference>
<evidence type="ECO:0000256" key="12">
    <source>
        <dbReference type="ARBA" id="ARBA00061338"/>
    </source>
</evidence>
<keyword evidence="5 17" id="KW-0489">Methyltransferase</keyword>
<dbReference type="PRINTS" id="PR00507">
    <property type="entry name" value="N12N6MTFRASE"/>
</dbReference>
<evidence type="ECO:0000256" key="7">
    <source>
        <dbReference type="ARBA" id="ARBA00022691"/>
    </source>
</evidence>
<dbReference type="PATRIC" id="fig|1432656.3.peg.1912"/>
<keyword evidence="4" id="KW-0820">tRNA-binding</keyword>
<keyword evidence="9 15" id="KW-0694">RNA-binding</keyword>
<evidence type="ECO:0000256" key="2">
    <source>
        <dbReference type="ARBA" id="ARBA00011245"/>
    </source>
</evidence>
<evidence type="ECO:0000313" key="17">
    <source>
        <dbReference type="EMBL" id="AJC72406.1"/>
    </source>
</evidence>
<dbReference type="InterPro" id="IPR000241">
    <property type="entry name" value="RlmKL-like_Mtase"/>
</dbReference>
<dbReference type="PANTHER" id="PTHR14911">
    <property type="entry name" value="THUMP DOMAIN-CONTAINING"/>
    <property type="match status" value="1"/>
</dbReference>
<dbReference type="AlphaFoldDB" id="A0A0X1KMD3"/>
<evidence type="ECO:0000256" key="14">
    <source>
        <dbReference type="ARBA" id="ARBA00082665"/>
    </source>
</evidence>
<dbReference type="EC" id="2.1.1.213" evidence="13"/>
<dbReference type="OrthoDB" id="7080at2157"/>
<evidence type="ECO:0000256" key="13">
    <source>
        <dbReference type="ARBA" id="ARBA00066936"/>
    </source>
</evidence>
<dbReference type="CDD" id="cd02440">
    <property type="entry name" value="AdoMet_MTases"/>
    <property type="match status" value="1"/>
</dbReference>
<dbReference type="InterPro" id="IPR005885">
    <property type="entry name" value="TrmG10"/>
</dbReference>
<evidence type="ECO:0000256" key="1">
    <source>
        <dbReference type="ARBA" id="ARBA00004496"/>
    </source>
</evidence>
<keyword evidence="18" id="KW-1185">Reference proteome</keyword>
<dbReference type="InterPro" id="IPR002052">
    <property type="entry name" value="DNA_methylase_N6_adenine_CS"/>
</dbReference>
<gene>
    <name evidence="17" type="ORF">X802_09795</name>
</gene>
<evidence type="ECO:0000256" key="10">
    <source>
        <dbReference type="ARBA" id="ARBA00051883"/>
    </source>
</evidence>
<dbReference type="GeneID" id="27135942"/>
<protein>
    <recommendedName>
        <fullName evidence="13">tRNA (guanine(10)-N(2))-dimethyltransferase</fullName>
        <ecNumber evidence="13">2.1.1.213</ecNumber>
    </recommendedName>
    <alternativeName>
        <fullName evidence="14">tRNA:G10 dimethyltransferase</fullName>
    </alternativeName>
</protein>
<dbReference type="KEGG" id="tgy:X802_09795"/>
<accession>A0A0X1KMD3</accession>
<evidence type="ECO:0000256" key="8">
    <source>
        <dbReference type="ARBA" id="ARBA00022694"/>
    </source>
</evidence>
<comment type="similarity">
    <text evidence="12">Belongs to the methyltransferase superfamily. Trm-G10 family.</text>
</comment>
<organism evidence="17 18">
    <name type="scientific">Thermococcus guaymasensis DSM 11113</name>
    <dbReference type="NCBI Taxonomy" id="1432656"/>
    <lineage>
        <taxon>Archaea</taxon>
        <taxon>Methanobacteriati</taxon>
        <taxon>Methanobacteriota</taxon>
        <taxon>Thermococci</taxon>
        <taxon>Thermococcales</taxon>
        <taxon>Thermococcaceae</taxon>
        <taxon>Thermococcus</taxon>
    </lineage>
</organism>
<dbReference type="Pfam" id="PF02926">
    <property type="entry name" value="THUMP"/>
    <property type="match status" value="1"/>
</dbReference>